<keyword evidence="1" id="KW-1133">Transmembrane helix</keyword>
<keyword evidence="1" id="KW-0472">Membrane</keyword>
<evidence type="ECO:0000313" key="2">
    <source>
        <dbReference type="EMBL" id="KAA6335817.1"/>
    </source>
</evidence>
<feature type="transmembrane region" description="Helical" evidence="1">
    <location>
        <begin position="35"/>
        <end position="57"/>
    </location>
</feature>
<reference evidence="2" key="1">
    <citation type="submission" date="2019-03" db="EMBL/GenBank/DDBJ databases">
        <title>Single cell metagenomics reveals metabolic interactions within the superorganism composed of flagellate Streblomastix strix and complex community of Bacteroidetes bacteria on its surface.</title>
        <authorList>
            <person name="Treitli S.C."/>
            <person name="Kolisko M."/>
            <person name="Husnik F."/>
            <person name="Keeling P."/>
            <person name="Hampl V."/>
        </authorList>
    </citation>
    <scope>NUCLEOTIDE SEQUENCE</scope>
    <source>
        <strain evidence="2">STM</strain>
    </source>
</reference>
<name>A0A5J4RPG1_9ZZZZ</name>
<proteinExistence type="predicted"/>
<accession>A0A5J4RPG1</accession>
<dbReference type="AlphaFoldDB" id="A0A5J4RPG1"/>
<dbReference type="EMBL" id="SNRY01000855">
    <property type="protein sequence ID" value="KAA6335817.1"/>
    <property type="molecule type" value="Genomic_DNA"/>
</dbReference>
<feature type="transmembrane region" description="Helical" evidence="1">
    <location>
        <begin position="7"/>
        <end position="29"/>
    </location>
</feature>
<evidence type="ECO:0000256" key="1">
    <source>
        <dbReference type="SAM" id="Phobius"/>
    </source>
</evidence>
<keyword evidence="1" id="KW-0812">Transmembrane</keyword>
<protein>
    <submittedName>
        <fullName evidence="2">Uncharacterized protein</fullName>
    </submittedName>
</protein>
<organism evidence="2">
    <name type="scientific">termite gut metagenome</name>
    <dbReference type="NCBI Taxonomy" id="433724"/>
    <lineage>
        <taxon>unclassified sequences</taxon>
        <taxon>metagenomes</taxon>
        <taxon>organismal metagenomes</taxon>
    </lineage>
</organism>
<sequence>MNTGKKVWHAFFLIVLIGAAAAIVMLLWNALIPSVIGWSAVTYWQAAGILVLTRILFGGFGRLHHGMPFHHHPHGHHRLHEELRGMPFNERREYIRKHIHEFYHFDAEGKPSDSEEKKDDK</sequence>
<comment type="caution">
    <text evidence="2">The sequence shown here is derived from an EMBL/GenBank/DDBJ whole genome shotgun (WGS) entry which is preliminary data.</text>
</comment>
<gene>
    <name evidence="2" type="ORF">EZS27_015981</name>
</gene>